<reference evidence="2" key="2">
    <citation type="submission" date="2024-01" db="EMBL/GenBank/DDBJ databases">
        <title>Comparative genomics of Cryptococcus and Kwoniella reveals pathogenesis evolution and contrasting modes of karyotype evolution via chromosome fusion or intercentromeric recombination.</title>
        <authorList>
            <person name="Coelho M.A."/>
            <person name="David-Palma M."/>
            <person name="Shea T."/>
            <person name="Bowers K."/>
            <person name="McGinley-Smith S."/>
            <person name="Mohammad A.W."/>
            <person name="Gnirke A."/>
            <person name="Yurkov A.M."/>
            <person name="Nowrousian M."/>
            <person name="Sun S."/>
            <person name="Cuomo C.A."/>
            <person name="Heitman J."/>
        </authorList>
    </citation>
    <scope>NUCLEOTIDE SEQUENCE</scope>
    <source>
        <strain evidence="2">CBS 12478</strain>
    </source>
</reference>
<gene>
    <name evidence="2" type="ORF">CI109_101079</name>
</gene>
<dbReference type="GeneID" id="43586848"/>
<dbReference type="Proteomes" id="UP000322225">
    <property type="component" value="Chromosome 2"/>
</dbReference>
<dbReference type="RefSeq" id="XP_031863070.1">
    <property type="nucleotide sequence ID" value="XM_032002731.1"/>
</dbReference>
<feature type="region of interest" description="Disordered" evidence="1">
    <location>
        <begin position="96"/>
        <end position="137"/>
    </location>
</feature>
<organism evidence="2 3">
    <name type="scientific">Kwoniella shandongensis</name>
    <dbReference type="NCBI Taxonomy" id="1734106"/>
    <lineage>
        <taxon>Eukaryota</taxon>
        <taxon>Fungi</taxon>
        <taxon>Dikarya</taxon>
        <taxon>Basidiomycota</taxon>
        <taxon>Agaricomycotina</taxon>
        <taxon>Tremellomycetes</taxon>
        <taxon>Tremellales</taxon>
        <taxon>Cryptococcaceae</taxon>
        <taxon>Kwoniella</taxon>
    </lineage>
</organism>
<feature type="compositionally biased region" description="Polar residues" evidence="1">
    <location>
        <begin position="96"/>
        <end position="123"/>
    </location>
</feature>
<sequence>MSSGSPSRSSNEKNTSTSSRSSSSFGLSGRVQYTSRSEPPERIVELFNSSQPTVHQSTETISQPTSDAERKLQADREATRVDQDRLKEYNEYLARLSSNWSGRGTASVDTGHQSSTAGTNTSKHSGRGSLESISEEP</sequence>
<protein>
    <submittedName>
        <fullName evidence="2">Uncharacterized protein</fullName>
    </submittedName>
</protein>
<name>A0A5M6C8P8_9TREE</name>
<dbReference type="KEGG" id="ksn:43586848"/>
<evidence type="ECO:0000256" key="1">
    <source>
        <dbReference type="SAM" id="MobiDB-lite"/>
    </source>
</evidence>
<feature type="compositionally biased region" description="Low complexity" evidence="1">
    <location>
        <begin position="7"/>
        <end position="24"/>
    </location>
</feature>
<evidence type="ECO:0000313" key="2">
    <source>
        <dbReference type="EMBL" id="WWD16649.1"/>
    </source>
</evidence>
<feature type="compositionally biased region" description="Polar residues" evidence="1">
    <location>
        <begin position="47"/>
        <end position="66"/>
    </location>
</feature>
<keyword evidence="3" id="KW-1185">Reference proteome</keyword>
<reference evidence="2" key="1">
    <citation type="submission" date="2017-08" db="EMBL/GenBank/DDBJ databases">
        <authorList>
            <person name="Cuomo C."/>
            <person name="Billmyre B."/>
            <person name="Heitman J."/>
        </authorList>
    </citation>
    <scope>NUCLEOTIDE SEQUENCE</scope>
    <source>
        <strain evidence="2">CBS 12478</strain>
    </source>
</reference>
<dbReference type="EMBL" id="CP144052">
    <property type="protein sequence ID" value="WWD16649.1"/>
    <property type="molecule type" value="Genomic_DNA"/>
</dbReference>
<feature type="compositionally biased region" description="Basic and acidic residues" evidence="1">
    <location>
        <begin position="67"/>
        <end position="83"/>
    </location>
</feature>
<accession>A0A5M6C8P8</accession>
<evidence type="ECO:0000313" key="3">
    <source>
        <dbReference type="Proteomes" id="UP000322225"/>
    </source>
</evidence>
<feature type="region of interest" description="Disordered" evidence="1">
    <location>
        <begin position="1"/>
        <end position="83"/>
    </location>
</feature>
<proteinExistence type="predicted"/>
<dbReference type="AlphaFoldDB" id="A0A5M6C8P8"/>